<feature type="compositionally biased region" description="Basic and acidic residues" evidence="2">
    <location>
        <begin position="92"/>
        <end position="104"/>
    </location>
</feature>
<comment type="cofactor">
    <cofactor evidence="1">
        <name>Mg(2+)</name>
        <dbReference type="ChEBI" id="CHEBI:18420"/>
    </cofactor>
</comment>
<dbReference type="GO" id="GO:0043139">
    <property type="term" value="F:5'-3' DNA helicase activity"/>
    <property type="evidence" value="ECO:0007669"/>
    <property type="project" value="UniProtKB-EC"/>
</dbReference>
<dbReference type="SUPFAM" id="SSF52540">
    <property type="entry name" value="P-loop containing nucleoside triphosphate hydrolases"/>
    <property type="match status" value="2"/>
</dbReference>
<dbReference type="InterPro" id="IPR027417">
    <property type="entry name" value="P-loop_NTPase"/>
</dbReference>
<organism evidence="6">
    <name type="scientific">Zea mays</name>
    <name type="common">Maize</name>
    <dbReference type="NCBI Taxonomy" id="4577"/>
    <lineage>
        <taxon>Eukaryota</taxon>
        <taxon>Viridiplantae</taxon>
        <taxon>Streptophyta</taxon>
        <taxon>Embryophyta</taxon>
        <taxon>Tracheophyta</taxon>
        <taxon>Spermatophyta</taxon>
        <taxon>Magnoliopsida</taxon>
        <taxon>Liliopsida</taxon>
        <taxon>Poales</taxon>
        <taxon>Poaceae</taxon>
        <taxon>PACMAD clade</taxon>
        <taxon>Panicoideae</taxon>
        <taxon>Andropogonodae</taxon>
        <taxon>Andropogoneae</taxon>
        <taxon>Tripsacinae</taxon>
        <taxon>Zea</taxon>
    </lineage>
</organism>
<dbReference type="PANTHER" id="PTHR10492">
    <property type="match status" value="1"/>
</dbReference>
<evidence type="ECO:0000259" key="5">
    <source>
        <dbReference type="Pfam" id="PF21530"/>
    </source>
</evidence>
<dbReference type="InterPro" id="IPR025476">
    <property type="entry name" value="Helitron_helicase-like"/>
</dbReference>
<keyword evidence="1" id="KW-0234">DNA repair</keyword>
<keyword evidence="1" id="KW-0378">Hydrolase</keyword>
<evidence type="ECO:0000313" key="6">
    <source>
        <dbReference type="EMBL" id="ONL92398.1"/>
    </source>
</evidence>
<comment type="catalytic activity">
    <reaction evidence="1">
        <text>ATP + H2O = ADP + phosphate + H(+)</text>
        <dbReference type="Rhea" id="RHEA:13065"/>
        <dbReference type="ChEBI" id="CHEBI:15377"/>
        <dbReference type="ChEBI" id="CHEBI:15378"/>
        <dbReference type="ChEBI" id="CHEBI:30616"/>
        <dbReference type="ChEBI" id="CHEBI:43474"/>
        <dbReference type="ChEBI" id="CHEBI:456216"/>
        <dbReference type="EC" id="5.6.2.3"/>
    </reaction>
</comment>
<dbReference type="Pfam" id="PF05970">
    <property type="entry name" value="PIF1"/>
    <property type="match status" value="2"/>
</dbReference>
<dbReference type="CDD" id="cd18809">
    <property type="entry name" value="SF1_C_RecD"/>
    <property type="match status" value="1"/>
</dbReference>
<evidence type="ECO:0000256" key="2">
    <source>
        <dbReference type="SAM" id="MobiDB-lite"/>
    </source>
</evidence>
<evidence type="ECO:0000259" key="4">
    <source>
        <dbReference type="Pfam" id="PF14214"/>
    </source>
</evidence>
<keyword evidence="1" id="KW-0227">DNA damage</keyword>
<comment type="similarity">
    <text evidence="1">Belongs to the helicase family.</text>
</comment>
<keyword evidence="1" id="KW-0347">Helicase</keyword>
<dbReference type="GO" id="GO:0000723">
    <property type="term" value="P:telomere maintenance"/>
    <property type="evidence" value="ECO:0007669"/>
    <property type="project" value="InterPro"/>
</dbReference>
<evidence type="ECO:0000259" key="3">
    <source>
        <dbReference type="Pfam" id="PF05970"/>
    </source>
</evidence>
<accession>A0A1D6JJ74</accession>
<dbReference type="EC" id="5.6.2.3" evidence="1"/>
<dbReference type="PANTHER" id="PTHR10492:SF92">
    <property type="entry name" value="ATP-DEPENDENT DNA HELICASE"/>
    <property type="match status" value="1"/>
</dbReference>
<sequence length="1414" mass="161394">MGHNAGRTPFTDISNTSIRGDQNGSNSLGPMVDAKERKRKRNKESYAKISIEQKNENNRKRREARQRNKGLPIKPESSRGPVKNTSSAGNSIERKRQRDRERRATMSVQQRNEFNKKRREERQRKKGQNVMPNVSGGSVHESVGVIGEPGIGVRESRRERLRLYNQTPRRKDAKIEYMRKRRALQADTLNHASIAMEDPTYTPEVVHPTADATEPDGSSVTACDWVIPEFGSMPRRYLANKWECKHNRTRKWGGAYTSEAKGDDDDEVVIFREDNDDDDEGYIFADQCTYVNFYYDAKAYINTHVLVVVFQKISDDETDEDIEIDGTQDESTATDVPDPYDKVYSNLPEETHMLKLVPDCGYCTAKKFEYEPPGFCCRGGKIFNGHFSFTSLYCCLDSMTTNVRDSGTYTFWAQGMMYHNIKSFGTEGGAEHKHLELYFYDDDPNLEHRYRKCREEQLQKDKETLNQKTYNTPLTSEVAAVWIEGSERRGQFSKSVMLHGKDRSSHGIRSYHGCYDALSYSLFFPRGELGWHTNIPKIRHRVFNPILHGKRLFQQFAVDTYIKIESSRLDFIRKNPDRLRADLYQGLVDSMLDGDIRAEKVGKRTVLSTSFIGGPRDMRRRYMDAMALVRKFGKPDIFLTMTCNPNWDEIRRELLPGQTPQDHPVRVFHAKLQELKHRLSKQDILGKVRAYVYVVEFQKRGLPHAHFLLIMQRKYKLTCPEHDTTLQGKDSYPVYRRRDDGRKEKVRGCELDNRWVVPYNPYLLRLFNCHINVEACGSIKAVKYLFKYIYKGHDRVSIVMRDASKADDDVDEIKQYRDASCNYIFQTCTWWHFTSGKWSSESSTVQVLIGQCSQHILRRIGYTRRLVASCIVTSLSGTLGRVMPSALRRLFATILVYCEPSDVAVLWQKHLDAMSEDYQRRSQSKTHVEQMVLIDIRNMLQSMGKDIKTFPLPPIIDAYDDAIGTAREVYEEESIEPAAGDVALKDSLNEEQRAAYDKILSAVDTDQGGLFFVDGPGGTEKTYLYRVPLTTLRSQGKIAVATATSGVAASIMPGGRTAHSRFKIPLTIDDGAASMTKRQAVEALDNSLRDIMGQPGLPFGGKTIVFGGDFRQVLPVVRKGSRAQVVASSLWMSYLWESMSHLKLVSNMRTKNDPWFAEYLLRVGGGTEVTNSDGDIRLPDEVCVPYSGSDSDLDNLIDFVFPNLNENMSDSTYITSRAILSTRNDWVDMINAKMIDRFQGEHTVYHSFDSAMDDPHNYYPPEFLNTLTPNGLPPHVLKLKIGCPVILLRNIDPANGLCNGTRLVVRGFKEIALMQKLYWFKRKQFPIRLSFAMTVNKAQGQTIPNVGVYLSEPVFSHGQLYVALSRATTRSNIKILVIPVVDGKKRSRKGVRKNPTIDCGTYTKNIVYKEVLIN</sequence>
<dbReference type="InParanoid" id="A0A1D6JJ74"/>
<feature type="compositionally biased region" description="Basic and acidic residues" evidence="2">
    <location>
        <begin position="43"/>
        <end position="58"/>
    </location>
</feature>
<dbReference type="FunFam" id="3.40.50.300:FF:002884">
    <property type="entry name" value="ATP-dependent DNA helicase"/>
    <property type="match status" value="1"/>
</dbReference>
<dbReference type="InterPro" id="IPR049163">
    <property type="entry name" value="Pif1-like_2B_dom"/>
</dbReference>
<feature type="compositionally biased region" description="Basic residues" evidence="2">
    <location>
        <begin position="59"/>
        <end position="68"/>
    </location>
</feature>
<protein>
    <recommendedName>
        <fullName evidence="1">ATP-dependent DNA helicase</fullName>
        <ecNumber evidence="1">5.6.2.3</ecNumber>
    </recommendedName>
</protein>
<dbReference type="InterPro" id="IPR010285">
    <property type="entry name" value="DNA_helicase_pif1-like_DEAD"/>
</dbReference>
<keyword evidence="1" id="KW-0233">DNA recombination</keyword>
<feature type="domain" description="DNA helicase Pif1-like DEAD-box helicase" evidence="3">
    <location>
        <begin position="1073"/>
        <end position="1167"/>
    </location>
</feature>
<feature type="domain" description="DNA helicase Pif1-like 2B" evidence="5">
    <location>
        <begin position="1262"/>
        <end position="1308"/>
    </location>
</feature>
<feature type="compositionally biased region" description="Low complexity" evidence="2">
    <location>
        <begin position="134"/>
        <end position="145"/>
    </location>
</feature>
<keyword evidence="1" id="KW-0547">Nucleotide-binding</keyword>
<dbReference type="Pfam" id="PF14214">
    <property type="entry name" value="Helitron_like_N"/>
    <property type="match status" value="1"/>
</dbReference>
<gene>
    <name evidence="6" type="ORF">ZEAMMB73_Zm00001d027233</name>
</gene>
<keyword evidence="1" id="KW-0067">ATP-binding</keyword>
<dbReference type="Pfam" id="PF21530">
    <property type="entry name" value="Pif1_2B_dom"/>
    <property type="match status" value="1"/>
</dbReference>
<dbReference type="EMBL" id="CM007647">
    <property type="protein sequence ID" value="ONL92398.1"/>
    <property type="molecule type" value="Genomic_DNA"/>
</dbReference>
<feature type="compositionally biased region" description="Polar residues" evidence="2">
    <location>
        <begin position="11"/>
        <end position="28"/>
    </location>
</feature>
<dbReference type="GO" id="GO:0005524">
    <property type="term" value="F:ATP binding"/>
    <property type="evidence" value="ECO:0007669"/>
    <property type="project" value="UniProtKB-KW"/>
</dbReference>
<dbReference type="GO" id="GO:0006281">
    <property type="term" value="P:DNA repair"/>
    <property type="evidence" value="ECO:0007669"/>
    <property type="project" value="UniProtKB-KW"/>
</dbReference>
<feature type="domain" description="Helitron helicase-like" evidence="4">
    <location>
        <begin position="538"/>
        <end position="709"/>
    </location>
</feature>
<name>A0A1D6JJ74_MAIZE</name>
<feature type="domain" description="DNA helicase Pif1-like DEAD-box helicase" evidence="3">
    <location>
        <begin position="988"/>
        <end position="1070"/>
    </location>
</feature>
<dbReference type="GO" id="GO:0016787">
    <property type="term" value="F:hydrolase activity"/>
    <property type="evidence" value="ECO:0007669"/>
    <property type="project" value="UniProtKB-KW"/>
</dbReference>
<dbReference type="Gene3D" id="3.40.50.300">
    <property type="entry name" value="P-loop containing nucleotide triphosphate hydrolases"/>
    <property type="match status" value="2"/>
</dbReference>
<evidence type="ECO:0000256" key="1">
    <source>
        <dbReference type="RuleBase" id="RU363044"/>
    </source>
</evidence>
<proteinExistence type="inferred from homology"/>
<feature type="compositionally biased region" description="Basic and acidic residues" evidence="2">
    <location>
        <begin position="113"/>
        <end position="123"/>
    </location>
</feature>
<reference evidence="6" key="1">
    <citation type="submission" date="2015-12" db="EMBL/GenBank/DDBJ databases">
        <title>Update maize B73 reference genome by single molecule sequencing technologies.</title>
        <authorList>
            <consortium name="Maize Genome Sequencing Project"/>
            <person name="Ware D."/>
        </authorList>
    </citation>
    <scope>NUCLEOTIDE SEQUENCE [LARGE SCALE GENOMIC DNA]</scope>
    <source>
        <tissue evidence="6">Seedling</tissue>
    </source>
</reference>
<dbReference type="GO" id="GO:0006310">
    <property type="term" value="P:DNA recombination"/>
    <property type="evidence" value="ECO:0007669"/>
    <property type="project" value="UniProtKB-KW"/>
</dbReference>
<feature type="region of interest" description="Disordered" evidence="2">
    <location>
        <begin position="1"/>
        <end position="145"/>
    </location>
</feature>